<proteinExistence type="inferred from homology"/>
<dbReference type="PRINTS" id="PR00406">
    <property type="entry name" value="CYTB5RDTASE"/>
</dbReference>
<accession>A0A6J2U061</accession>
<dbReference type="GO" id="GO:0020037">
    <property type="term" value="F:heme binding"/>
    <property type="evidence" value="ECO:0007669"/>
    <property type="project" value="InterPro"/>
</dbReference>
<dbReference type="InterPro" id="IPR001199">
    <property type="entry name" value="Cyt_B5-like_heme/steroid-bd"/>
</dbReference>
<dbReference type="GO" id="GO:0005783">
    <property type="term" value="C:endoplasmic reticulum"/>
    <property type="evidence" value="ECO:0007669"/>
    <property type="project" value="TreeGrafter"/>
</dbReference>
<dbReference type="GO" id="GO:0006801">
    <property type="term" value="P:superoxide metabolic process"/>
    <property type="evidence" value="ECO:0007669"/>
    <property type="project" value="TreeGrafter"/>
</dbReference>
<evidence type="ECO:0000313" key="9">
    <source>
        <dbReference type="RefSeq" id="XP_030381739.1"/>
    </source>
</evidence>
<evidence type="ECO:0000259" key="7">
    <source>
        <dbReference type="PROSITE" id="PS51384"/>
    </source>
</evidence>
<keyword evidence="5" id="KW-0408">Iron</keyword>
<dbReference type="InterPro" id="IPR008978">
    <property type="entry name" value="HSP20-like_chaperone"/>
</dbReference>
<dbReference type="InterPro" id="IPR051872">
    <property type="entry name" value="Cytochrome_b5/Flavoprotein_Rdt"/>
</dbReference>
<dbReference type="PRINTS" id="PR00363">
    <property type="entry name" value="CYTOCHROMEB5"/>
</dbReference>
<keyword evidence="2" id="KW-0349">Heme</keyword>
<evidence type="ECO:0000256" key="1">
    <source>
        <dbReference type="ARBA" id="ARBA00006105"/>
    </source>
</evidence>
<keyword evidence="3" id="KW-0479">Metal-binding</keyword>
<dbReference type="PROSITE" id="PS50255">
    <property type="entry name" value="CYTOCHROME_B5_2"/>
    <property type="match status" value="1"/>
</dbReference>
<dbReference type="RefSeq" id="XP_030381739.1">
    <property type="nucleotide sequence ID" value="XM_030525879.1"/>
</dbReference>
<keyword evidence="4" id="KW-0560">Oxidoreductase</keyword>
<dbReference type="PANTHER" id="PTHR46237">
    <property type="entry name" value="CYTOCHROME B5 REDUCTASE 4 FAMILY MEMBER"/>
    <property type="match status" value="1"/>
</dbReference>
<dbReference type="Pfam" id="PF00173">
    <property type="entry name" value="Cyt-b5"/>
    <property type="match status" value="1"/>
</dbReference>
<gene>
    <name evidence="9" type="primary">LOC115629424</name>
</gene>
<evidence type="ECO:0000256" key="4">
    <source>
        <dbReference type="ARBA" id="ARBA00023002"/>
    </source>
</evidence>
<dbReference type="CDD" id="cd06183">
    <property type="entry name" value="cyt_b5_reduct_like"/>
    <property type="match status" value="1"/>
</dbReference>
<evidence type="ECO:0000256" key="3">
    <source>
        <dbReference type="ARBA" id="ARBA00022723"/>
    </source>
</evidence>
<dbReference type="Gene3D" id="3.10.120.10">
    <property type="entry name" value="Cytochrome b5-like heme/steroid binding domain"/>
    <property type="match status" value="1"/>
</dbReference>
<evidence type="ECO:0000259" key="6">
    <source>
        <dbReference type="PROSITE" id="PS50255"/>
    </source>
</evidence>
<name>A0A6J2U061_DROLE</name>
<dbReference type="SUPFAM" id="SSF63380">
    <property type="entry name" value="Riboflavin synthase domain-like"/>
    <property type="match status" value="1"/>
</dbReference>
<dbReference type="Gene3D" id="2.40.30.10">
    <property type="entry name" value="Translation factors"/>
    <property type="match status" value="1"/>
</dbReference>
<dbReference type="FunFam" id="3.10.120.10:FF:000001">
    <property type="entry name" value="Cytochrome b5 reductase 4"/>
    <property type="match status" value="1"/>
</dbReference>
<dbReference type="GO" id="GO:0046872">
    <property type="term" value="F:metal ion binding"/>
    <property type="evidence" value="ECO:0007669"/>
    <property type="project" value="UniProtKB-KW"/>
</dbReference>
<evidence type="ECO:0000256" key="5">
    <source>
        <dbReference type="ARBA" id="ARBA00023004"/>
    </source>
</evidence>
<keyword evidence="8" id="KW-1185">Reference proteome</keyword>
<evidence type="ECO:0000256" key="2">
    <source>
        <dbReference type="ARBA" id="ARBA00022617"/>
    </source>
</evidence>
<protein>
    <submittedName>
        <fullName evidence="9">Cytochrome b5 reductase 4</fullName>
    </submittedName>
</protein>
<feature type="domain" description="FAD-binding FR-type" evidence="7">
    <location>
        <begin position="274"/>
        <end position="388"/>
    </location>
</feature>
<dbReference type="PANTHER" id="PTHR46237:SF1">
    <property type="entry name" value="CYTOCHROME B5 REDUCTASE 4"/>
    <property type="match status" value="1"/>
</dbReference>
<dbReference type="PROSITE" id="PS00191">
    <property type="entry name" value="CYTOCHROME_B5_1"/>
    <property type="match status" value="1"/>
</dbReference>
<dbReference type="SUPFAM" id="SSF49764">
    <property type="entry name" value="HSP20-like chaperones"/>
    <property type="match status" value="1"/>
</dbReference>
<dbReference type="InterPro" id="IPR018506">
    <property type="entry name" value="Cyt_B5_heme-BS"/>
</dbReference>
<dbReference type="OrthoDB" id="432299at2759"/>
<dbReference type="AlphaFoldDB" id="A0A6J2U061"/>
<dbReference type="InterPro" id="IPR036400">
    <property type="entry name" value="Cyt_B5-like_heme/steroid_sf"/>
</dbReference>
<sequence length="512" mass="58252">MDFLFVVDMSDLKSKALITSADNLQIPRTTSISPSNGSATGNPRNKCALKPGYSLMSWIRLCKSGTDLSGTAGKILPVTNEELARHNNVNDAWLAIRGKVFNVTRYMEFHPGGVNELLRGTGKDATKLFDEVHAWVNYPQLLEKCYVGPLKNDCHKMPLKLSDPPSFPRFDWMQQRSEVILCIHTYCFANPGILLKHKTTEVKTGLDLLVYVDKNWHQFYIELTGAVYWPPKTVYSNVETGKLEIVLRKQMPVSWSSYGTIKSIKVEQALKSEEEMYNFQVLRKVDLNHNSFEFNLQSVGQEAMLIVPIGYHVTFQLNFEGVVLERSYTPVPHKYMSANGLSSASEASTSLDFLIKRNAFGKISPRLYKLQEKDIVRVSLPYGKFLLNALALHRNILLVAAGSGITPMLGLFEPLLKRNINRIERLLLMYFNKTPLDIWVHDKLRMVEVDDERFCLLNIHSYANMEQFKPLIKNTTTSTFTYVAICGPDGFNSTVLEILKELNFNMNQLQVF</sequence>
<dbReference type="Gene3D" id="3.40.50.80">
    <property type="entry name" value="Nucleotide-binding domain of ferredoxin-NADP reductase (FNR) module"/>
    <property type="match status" value="1"/>
</dbReference>
<reference evidence="9" key="1">
    <citation type="submission" date="2025-08" db="UniProtKB">
        <authorList>
            <consortium name="RefSeq"/>
        </authorList>
    </citation>
    <scope>IDENTIFICATION</scope>
    <source>
        <strain evidence="9">11010-0011.00</strain>
        <tissue evidence="9">Whole body</tissue>
    </source>
</reference>
<dbReference type="PROSITE" id="PS51384">
    <property type="entry name" value="FAD_FR"/>
    <property type="match status" value="1"/>
</dbReference>
<comment type="similarity">
    <text evidence="1">Belongs to the flavoprotein pyridine nucleotide cytochrome reductase family.</text>
</comment>
<dbReference type="Pfam" id="PF00970">
    <property type="entry name" value="FAD_binding_6"/>
    <property type="match status" value="1"/>
</dbReference>
<dbReference type="InterPro" id="IPR017938">
    <property type="entry name" value="Riboflavin_synthase-like_b-brl"/>
</dbReference>
<dbReference type="GO" id="GO:0004128">
    <property type="term" value="F:cytochrome-b5 reductase activity, acting on NAD(P)H"/>
    <property type="evidence" value="ECO:0007669"/>
    <property type="project" value="TreeGrafter"/>
</dbReference>
<feature type="domain" description="Cytochrome b5 heme-binding" evidence="6">
    <location>
        <begin position="75"/>
        <end position="151"/>
    </location>
</feature>
<dbReference type="InterPro" id="IPR017927">
    <property type="entry name" value="FAD-bd_FR_type"/>
</dbReference>
<dbReference type="GeneID" id="115629424"/>
<dbReference type="InterPro" id="IPR008333">
    <property type="entry name" value="Cbr1-like_FAD-bd_dom"/>
</dbReference>
<dbReference type="Proteomes" id="UP000504634">
    <property type="component" value="Unplaced"/>
</dbReference>
<dbReference type="SMART" id="SM01117">
    <property type="entry name" value="Cyt-b5"/>
    <property type="match status" value="1"/>
</dbReference>
<dbReference type="SUPFAM" id="SSF52343">
    <property type="entry name" value="Ferredoxin reductase-like, C-terminal NADP-linked domain"/>
    <property type="match status" value="1"/>
</dbReference>
<organism evidence="8 9">
    <name type="scientific">Drosophila lebanonensis</name>
    <name type="common">Fruit fly</name>
    <name type="synonym">Scaptodrosophila lebanonensis</name>
    <dbReference type="NCBI Taxonomy" id="7225"/>
    <lineage>
        <taxon>Eukaryota</taxon>
        <taxon>Metazoa</taxon>
        <taxon>Ecdysozoa</taxon>
        <taxon>Arthropoda</taxon>
        <taxon>Hexapoda</taxon>
        <taxon>Insecta</taxon>
        <taxon>Pterygota</taxon>
        <taxon>Neoptera</taxon>
        <taxon>Endopterygota</taxon>
        <taxon>Diptera</taxon>
        <taxon>Brachycera</taxon>
        <taxon>Muscomorpha</taxon>
        <taxon>Ephydroidea</taxon>
        <taxon>Drosophilidae</taxon>
        <taxon>Scaptodrosophila</taxon>
    </lineage>
</organism>
<dbReference type="SUPFAM" id="SSF55856">
    <property type="entry name" value="Cytochrome b5-like heme/steroid binding domain"/>
    <property type="match status" value="1"/>
</dbReference>
<evidence type="ECO:0000313" key="8">
    <source>
        <dbReference type="Proteomes" id="UP000504634"/>
    </source>
</evidence>
<dbReference type="InterPro" id="IPR039261">
    <property type="entry name" value="FNR_nucleotide-bd"/>
</dbReference>